<reference evidence="11" key="1">
    <citation type="submission" date="2019-08" db="EMBL/GenBank/DDBJ databases">
        <title>The improved chromosome-level genome for the pearl oyster Pinctada fucata martensii using PacBio sequencing and Hi-C.</title>
        <authorList>
            <person name="Zheng Z."/>
        </authorList>
    </citation>
    <scope>NUCLEOTIDE SEQUENCE</scope>
    <source>
        <strain evidence="11">ZZ-2019</strain>
        <tissue evidence="11">Adductor muscle</tissue>
    </source>
</reference>
<gene>
    <name evidence="11" type="ORF">FSP39_017809</name>
</gene>
<evidence type="ECO:0000256" key="5">
    <source>
        <dbReference type="ARBA" id="ARBA00022927"/>
    </source>
</evidence>
<evidence type="ECO:0000256" key="7">
    <source>
        <dbReference type="ARBA" id="ARBA00023034"/>
    </source>
</evidence>
<evidence type="ECO:0000256" key="4">
    <source>
        <dbReference type="ARBA" id="ARBA00022824"/>
    </source>
</evidence>
<evidence type="ECO:0000313" key="11">
    <source>
        <dbReference type="EMBL" id="KAK3093589.1"/>
    </source>
</evidence>
<keyword evidence="6 9" id="KW-1133">Transmembrane helix</keyword>
<dbReference type="PANTHER" id="PTHR14083">
    <property type="entry name" value="YIP1 INTERACTING FACTOR HOMOLOG YIF1 PROTEIN"/>
    <property type="match status" value="1"/>
</dbReference>
<keyword evidence="4 9" id="KW-0256">Endoplasmic reticulum</keyword>
<accession>A0AA88XX27</accession>
<feature type="transmembrane region" description="Helical" evidence="9">
    <location>
        <begin position="315"/>
        <end position="338"/>
    </location>
</feature>
<feature type="transmembrane region" description="Helical" evidence="9">
    <location>
        <begin position="220"/>
        <end position="237"/>
    </location>
</feature>
<comment type="caution">
    <text evidence="11">The sequence shown here is derived from an EMBL/GenBank/DDBJ whole genome shotgun (WGS) entry which is preliminary data.</text>
</comment>
<evidence type="ECO:0000256" key="9">
    <source>
        <dbReference type="RuleBase" id="RU368073"/>
    </source>
</evidence>
<evidence type="ECO:0000256" key="10">
    <source>
        <dbReference type="SAM" id="MobiDB-lite"/>
    </source>
</evidence>
<feature type="region of interest" description="Disordered" evidence="10">
    <location>
        <begin position="43"/>
        <end position="88"/>
    </location>
</feature>
<name>A0AA88XX27_PINIB</name>
<dbReference type="Proteomes" id="UP001186944">
    <property type="component" value="Unassembled WGS sequence"/>
</dbReference>
<dbReference type="EMBL" id="VSWD01000009">
    <property type="protein sequence ID" value="KAK3093589.1"/>
    <property type="molecule type" value="Genomic_DNA"/>
</dbReference>
<evidence type="ECO:0000256" key="2">
    <source>
        <dbReference type="ARBA" id="ARBA00022448"/>
    </source>
</evidence>
<comment type="subcellular location">
    <subcellularLocation>
        <location evidence="9">Endoplasmic reticulum membrane</location>
        <topology evidence="9">Multi-pass membrane protein</topology>
    </subcellularLocation>
    <subcellularLocation>
        <location evidence="9">Golgi apparatus membrane</location>
        <topology evidence="9">Multi-pass membrane protein</topology>
    </subcellularLocation>
</comment>
<organism evidence="11 12">
    <name type="scientific">Pinctada imbricata</name>
    <name type="common">Atlantic pearl-oyster</name>
    <name type="synonym">Pinctada martensii</name>
    <dbReference type="NCBI Taxonomy" id="66713"/>
    <lineage>
        <taxon>Eukaryota</taxon>
        <taxon>Metazoa</taxon>
        <taxon>Spiralia</taxon>
        <taxon>Lophotrochozoa</taxon>
        <taxon>Mollusca</taxon>
        <taxon>Bivalvia</taxon>
        <taxon>Autobranchia</taxon>
        <taxon>Pteriomorphia</taxon>
        <taxon>Pterioida</taxon>
        <taxon>Pterioidea</taxon>
        <taxon>Pteriidae</taxon>
        <taxon>Pinctada</taxon>
    </lineage>
</organism>
<dbReference type="InterPro" id="IPR005578">
    <property type="entry name" value="Yif1_fam"/>
</dbReference>
<comment type="similarity">
    <text evidence="1 9">Belongs to the YIF1 family.</text>
</comment>
<dbReference type="AlphaFoldDB" id="A0AA88XX27"/>
<feature type="transmembrane region" description="Helical" evidence="9">
    <location>
        <begin position="249"/>
        <end position="269"/>
    </location>
</feature>
<keyword evidence="5 9" id="KW-0653">Protein transport</keyword>
<evidence type="ECO:0000256" key="8">
    <source>
        <dbReference type="ARBA" id="ARBA00023136"/>
    </source>
</evidence>
<dbReference type="GO" id="GO:0005793">
    <property type="term" value="C:endoplasmic reticulum-Golgi intermediate compartment"/>
    <property type="evidence" value="ECO:0007669"/>
    <property type="project" value="UniProtKB-UniRule"/>
</dbReference>
<dbReference type="GO" id="GO:0030134">
    <property type="term" value="C:COPII-coated ER to Golgi transport vesicle"/>
    <property type="evidence" value="ECO:0007669"/>
    <property type="project" value="TreeGrafter"/>
</dbReference>
<dbReference type="GO" id="GO:0000139">
    <property type="term" value="C:Golgi membrane"/>
    <property type="evidence" value="ECO:0007669"/>
    <property type="project" value="UniProtKB-SubCell"/>
</dbReference>
<protein>
    <recommendedName>
        <fullName evidence="9">Protein YIF1</fullName>
    </recommendedName>
</protein>
<dbReference type="PANTHER" id="PTHR14083:SF0">
    <property type="entry name" value="YIP1D-INTERACTING FACTOR 1, ISOFORM C"/>
    <property type="match status" value="1"/>
</dbReference>
<dbReference type="GO" id="GO:0006888">
    <property type="term" value="P:endoplasmic reticulum to Golgi vesicle-mediated transport"/>
    <property type="evidence" value="ECO:0007669"/>
    <property type="project" value="UniProtKB-UniRule"/>
</dbReference>
<keyword evidence="8 9" id="KW-0472">Membrane</keyword>
<evidence type="ECO:0000256" key="6">
    <source>
        <dbReference type="ARBA" id="ARBA00022989"/>
    </source>
</evidence>
<feature type="transmembrane region" description="Helical" evidence="9">
    <location>
        <begin position="275"/>
        <end position="294"/>
    </location>
</feature>
<keyword evidence="12" id="KW-1185">Reference proteome</keyword>
<keyword evidence="3 9" id="KW-0812">Transmembrane</keyword>
<comment type="function">
    <text evidence="9">Has a role in transport between endoplasmic reticulum and Golgi.</text>
</comment>
<sequence>MGANCAPLLVDILLYSYEAEFIQSLLSEGKRYLASDFKLTAAGKRRGKKGGSKPQLYEDTSMQPPPPQQQYGYGAPPQGQGYDPSGYGGMPQNFPGSQFVNDPMANMAMQYGTSLADQGSQYVHKNIEKYVSTSKLKYYFAVDTTYVGKKLGLLLFPFTHSDWSIKYNQDEPIAPRDEVNAPDLYIPSMAFVTYVLVAGVVLGINNKFTPEQLGVQTSTAFVWLVIELLVLNLSLYVMNLNTDLKYLDIVAYCGYKFVGMIFCLVAGLLFQSMGYYGVLLWFSITISFFLIRTLRIKILPHSEGDGYSRGSKRSLYLILVISLVQPLMMWWLTSYIMFVR</sequence>
<keyword evidence="7 9" id="KW-0333">Golgi apparatus</keyword>
<dbReference type="Pfam" id="PF03878">
    <property type="entry name" value="YIF1"/>
    <property type="match status" value="1"/>
</dbReference>
<feature type="transmembrane region" description="Helical" evidence="9">
    <location>
        <begin position="184"/>
        <end position="204"/>
    </location>
</feature>
<evidence type="ECO:0000313" key="12">
    <source>
        <dbReference type="Proteomes" id="UP001186944"/>
    </source>
</evidence>
<evidence type="ECO:0000256" key="3">
    <source>
        <dbReference type="ARBA" id="ARBA00022692"/>
    </source>
</evidence>
<keyword evidence="2 9" id="KW-0813">Transport</keyword>
<dbReference type="GO" id="GO:0005789">
    <property type="term" value="C:endoplasmic reticulum membrane"/>
    <property type="evidence" value="ECO:0007669"/>
    <property type="project" value="UniProtKB-SubCell"/>
</dbReference>
<proteinExistence type="inferred from homology"/>
<evidence type="ECO:0000256" key="1">
    <source>
        <dbReference type="ARBA" id="ARBA00009727"/>
    </source>
</evidence>
<dbReference type="GO" id="GO:0015031">
    <property type="term" value="P:protein transport"/>
    <property type="evidence" value="ECO:0007669"/>
    <property type="project" value="UniProtKB-KW"/>
</dbReference>
<feature type="compositionally biased region" description="Low complexity" evidence="10">
    <location>
        <begin position="69"/>
        <end position="82"/>
    </location>
</feature>